<dbReference type="Proteomes" id="UP000305848">
    <property type="component" value="Unassembled WGS sequence"/>
</dbReference>
<evidence type="ECO:0000313" key="2">
    <source>
        <dbReference type="EMBL" id="TKK70195.1"/>
    </source>
</evidence>
<feature type="signal peptide" evidence="1">
    <location>
        <begin position="1"/>
        <end position="23"/>
    </location>
</feature>
<evidence type="ECO:0008006" key="4">
    <source>
        <dbReference type="Google" id="ProtNLM"/>
    </source>
</evidence>
<accession>A0A4U3L4Y7</accession>
<evidence type="ECO:0000313" key="3">
    <source>
        <dbReference type="Proteomes" id="UP000305848"/>
    </source>
</evidence>
<dbReference type="OrthoDB" id="735059at2"/>
<sequence length="371" mass="41150">MKNILLYSAILILALCHINQANAQGCVAIRSTGGTCMTAHPDSTHNSQWVLATNFRYFKSFRHFSGTTENKARLTQGTEVINHNGTMDINLTRILNDRWSLMIDMPILANTRSSLYEHGLINGVNNYNQRHTMHSFGLGDMRLAAYYWLFDPVKSFRGNIQVGLGIKLPTGQDDYEDYWYNVGPGGTKELRPVDQSIQLGDGGTGFTLEANMFYNFVHNFGMYGNVYYLSNPREQNGVRTYRETLTPALANEAIMSVPDQYMVRAGFNYAFGGAVHGLSAAAGVRLEGIPVHDIIGGSGDFRRPGYIWSIEPTVSYAAKKFSAFASVPVAFVRNRTQSVTDKENSIEQGKHVQGDAAFADYVISAGVAFKF</sequence>
<dbReference type="RefSeq" id="WP_137260740.1">
    <property type="nucleotide sequence ID" value="NZ_SZQL01000003.1"/>
</dbReference>
<organism evidence="2 3">
    <name type="scientific">Ilyomonas limi</name>
    <dbReference type="NCBI Taxonomy" id="2575867"/>
    <lineage>
        <taxon>Bacteria</taxon>
        <taxon>Pseudomonadati</taxon>
        <taxon>Bacteroidota</taxon>
        <taxon>Chitinophagia</taxon>
        <taxon>Chitinophagales</taxon>
        <taxon>Chitinophagaceae</taxon>
        <taxon>Ilyomonas</taxon>
    </lineage>
</organism>
<comment type="caution">
    <text evidence="2">The sequence shown here is derived from an EMBL/GenBank/DDBJ whole genome shotgun (WGS) entry which is preliminary data.</text>
</comment>
<proteinExistence type="predicted"/>
<protein>
    <recommendedName>
        <fullName evidence="4">Transporter</fullName>
    </recommendedName>
</protein>
<dbReference type="EMBL" id="SZQL01000003">
    <property type="protein sequence ID" value="TKK70195.1"/>
    <property type="molecule type" value="Genomic_DNA"/>
</dbReference>
<feature type="chain" id="PRO_5020384693" description="Transporter" evidence="1">
    <location>
        <begin position="24"/>
        <end position="371"/>
    </location>
</feature>
<evidence type="ECO:0000256" key="1">
    <source>
        <dbReference type="SAM" id="SignalP"/>
    </source>
</evidence>
<keyword evidence="3" id="KW-1185">Reference proteome</keyword>
<name>A0A4U3L4Y7_9BACT</name>
<dbReference type="AlphaFoldDB" id="A0A4U3L4Y7"/>
<gene>
    <name evidence="2" type="ORF">FC093_05445</name>
</gene>
<keyword evidence="1" id="KW-0732">Signal</keyword>
<reference evidence="2 3" key="1">
    <citation type="submission" date="2019-05" db="EMBL/GenBank/DDBJ databases">
        <title>Panacibacter sp. strain 17mud1-8 Genome sequencing and assembly.</title>
        <authorList>
            <person name="Chhetri G."/>
        </authorList>
    </citation>
    <scope>NUCLEOTIDE SEQUENCE [LARGE SCALE GENOMIC DNA]</scope>
    <source>
        <strain evidence="2 3">17mud1-8</strain>
    </source>
</reference>